<reference evidence="1" key="2">
    <citation type="submission" date="2015-06" db="UniProtKB">
        <authorList>
            <consortium name="EnsemblPlants"/>
        </authorList>
    </citation>
    <scope>IDENTIFICATION</scope>
    <source>
        <strain evidence="1">cv. Heinz 1706</strain>
    </source>
</reference>
<sequence>MQKERYEIISTPIVLSLHSGFSDIASPSLRLLCLVKTLKKMVEVIVPYMQQGVIVPCKDMKI</sequence>
<keyword evidence="2" id="KW-1185">Reference proteome</keyword>
<dbReference type="InParanoid" id="K4C497"/>
<dbReference type="Gramene" id="Solyc06g016700.1.1">
    <property type="protein sequence ID" value="Solyc06g016700.1.1"/>
    <property type="gene ID" value="Solyc06g016700.1"/>
</dbReference>
<accession>K4C497</accession>
<dbReference type="HOGENOM" id="CLU_2908473_0_0_1"/>
<evidence type="ECO:0000313" key="1">
    <source>
        <dbReference type="EnsemblPlants" id="Solyc06g016700.1.1"/>
    </source>
</evidence>
<dbReference type="EnsemblPlants" id="Solyc06g016700.1.1">
    <property type="protein sequence ID" value="Solyc06g016700.1.1"/>
    <property type="gene ID" value="Solyc06g016700.1"/>
</dbReference>
<name>K4C497_SOLLC</name>
<dbReference type="Proteomes" id="UP000004994">
    <property type="component" value="Chromosome 6"/>
</dbReference>
<reference evidence="1" key="1">
    <citation type="journal article" date="2012" name="Nature">
        <title>The tomato genome sequence provides insights into fleshy fruit evolution.</title>
        <authorList>
            <consortium name="Tomato Genome Consortium"/>
        </authorList>
    </citation>
    <scope>NUCLEOTIDE SEQUENCE [LARGE SCALE GENOMIC DNA]</scope>
    <source>
        <strain evidence="1">cv. Heinz 1706</strain>
    </source>
</reference>
<evidence type="ECO:0000313" key="2">
    <source>
        <dbReference type="Proteomes" id="UP000004994"/>
    </source>
</evidence>
<dbReference type="PaxDb" id="4081-Solyc06g016700.1.1"/>
<proteinExistence type="predicted"/>
<protein>
    <submittedName>
        <fullName evidence="1">Uncharacterized protein</fullName>
    </submittedName>
</protein>
<organism evidence="1">
    <name type="scientific">Solanum lycopersicum</name>
    <name type="common">Tomato</name>
    <name type="synonym">Lycopersicon esculentum</name>
    <dbReference type="NCBI Taxonomy" id="4081"/>
    <lineage>
        <taxon>Eukaryota</taxon>
        <taxon>Viridiplantae</taxon>
        <taxon>Streptophyta</taxon>
        <taxon>Embryophyta</taxon>
        <taxon>Tracheophyta</taxon>
        <taxon>Spermatophyta</taxon>
        <taxon>Magnoliopsida</taxon>
        <taxon>eudicotyledons</taxon>
        <taxon>Gunneridae</taxon>
        <taxon>Pentapetalae</taxon>
        <taxon>asterids</taxon>
        <taxon>lamiids</taxon>
        <taxon>Solanales</taxon>
        <taxon>Solanaceae</taxon>
        <taxon>Solanoideae</taxon>
        <taxon>Solaneae</taxon>
        <taxon>Solanum</taxon>
        <taxon>Solanum subgen. Lycopersicon</taxon>
    </lineage>
</organism>
<dbReference type="AlphaFoldDB" id="K4C497"/>